<keyword evidence="1" id="KW-0808">Transferase</keyword>
<dbReference type="InterPro" id="IPR013083">
    <property type="entry name" value="Znf_RING/FYVE/PHD"/>
</dbReference>
<dbReference type="InParanoid" id="A0A2T3B0L1"/>
<protein>
    <recommendedName>
        <fullName evidence="8">RING-type domain-containing protein</fullName>
    </recommendedName>
</protein>
<evidence type="ECO:0000256" key="7">
    <source>
        <dbReference type="SAM" id="MobiDB-lite"/>
    </source>
</evidence>
<dbReference type="Pfam" id="PF13639">
    <property type="entry name" value="zf-RING_2"/>
    <property type="match status" value="1"/>
</dbReference>
<dbReference type="STRING" id="857342.A0A2T3B0L1"/>
<evidence type="ECO:0000256" key="2">
    <source>
        <dbReference type="ARBA" id="ARBA00022723"/>
    </source>
</evidence>
<evidence type="ECO:0000256" key="6">
    <source>
        <dbReference type="PROSITE-ProRule" id="PRU00175"/>
    </source>
</evidence>
<dbReference type="EMBL" id="KZ679012">
    <property type="protein sequence ID" value="PSS16947.1"/>
    <property type="molecule type" value="Genomic_DNA"/>
</dbReference>
<keyword evidence="10" id="KW-1185">Reference proteome</keyword>
<dbReference type="GO" id="GO:0008270">
    <property type="term" value="F:zinc ion binding"/>
    <property type="evidence" value="ECO:0007669"/>
    <property type="project" value="UniProtKB-KW"/>
</dbReference>
<dbReference type="Gene3D" id="3.30.40.10">
    <property type="entry name" value="Zinc/RING finger domain, C3HC4 (zinc finger)"/>
    <property type="match status" value="1"/>
</dbReference>
<dbReference type="CDD" id="cd16448">
    <property type="entry name" value="RING-H2"/>
    <property type="match status" value="1"/>
</dbReference>
<evidence type="ECO:0000256" key="1">
    <source>
        <dbReference type="ARBA" id="ARBA00022679"/>
    </source>
</evidence>
<evidence type="ECO:0000259" key="8">
    <source>
        <dbReference type="PROSITE" id="PS50089"/>
    </source>
</evidence>
<dbReference type="PANTHER" id="PTHR15067:SF4">
    <property type="entry name" value="E3 UBIQUITIN-PROTEIN LIGASE RNF8"/>
    <property type="match status" value="1"/>
</dbReference>
<keyword evidence="4" id="KW-0833">Ubl conjugation pathway</keyword>
<keyword evidence="2" id="KW-0479">Metal-binding</keyword>
<dbReference type="SMART" id="SM00184">
    <property type="entry name" value="RING"/>
    <property type="match status" value="1"/>
</dbReference>
<sequence length="599" mass="68544">MVGIPLMSGVWNMSGMNLDTDTSPLGPKAWALQIQKNEAEKIIREAKERAEARVKARQLRLKVTEDHDRQIDRHLFAEGPDPIPIDIFGGKTLFQWQDMTGDQNYILQQLSTLIAKSWDQQKLDEVEQLICNMDWIRAPYSGHPVDTEALSHLRQDIVLESLRIGSMNQDGNNVETKQSPLPDGTNLESASLRVSWILHRAWIRALHYRSLHAGPHNYGGQQIKHILALSLFFLEGEARKIEAGLDELKSPPEFEALNSCATTLTTALIGVARDVVTESRPTPSDRGFTLEETFAYNTDPRRFSLIYSRHFDNVNRLWQLWAYLLAVSDDFDRRMDYEHVEDTLISKRVVVADESWEVAQALKGGKQLYYIFDTAPAAQDYFLEPIKTFYEQIDTLVQLEKSDPECKYQHPSPSSRANVWAGLFPIHPVASTHPESYSLVNCNYEGGCAICQEAFAPAYVIVKLHCNHLFHYTCVRQMWDLSGINTFSCPLCRSNSVRWALHEQVGILPEVLDVWDHEATVGVDLARAHPDFEDEESLYWVRENEKLSRSETWNEKEGDRPRDVDIEMANVRQARRRRNKRLRQNASLSDTVEGLDPIS</sequence>
<dbReference type="RefSeq" id="XP_024720455.1">
    <property type="nucleotide sequence ID" value="XM_024868792.1"/>
</dbReference>
<dbReference type="GO" id="GO:0061630">
    <property type="term" value="F:ubiquitin protein ligase activity"/>
    <property type="evidence" value="ECO:0007669"/>
    <property type="project" value="TreeGrafter"/>
</dbReference>
<feature type="region of interest" description="Disordered" evidence="7">
    <location>
        <begin position="575"/>
        <end position="599"/>
    </location>
</feature>
<reference evidence="9 10" key="1">
    <citation type="journal article" date="2018" name="New Phytol.">
        <title>Comparative genomics and transcriptomics depict ericoid mycorrhizal fungi as versatile saprotrophs and plant mutualists.</title>
        <authorList>
            <person name="Martino E."/>
            <person name="Morin E."/>
            <person name="Grelet G.A."/>
            <person name="Kuo A."/>
            <person name="Kohler A."/>
            <person name="Daghino S."/>
            <person name="Barry K.W."/>
            <person name="Cichocki N."/>
            <person name="Clum A."/>
            <person name="Dockter R.B."/>
            <person name="Hainaut M."/>
            <person name="Kuo R.C."/>
            <person name="LaButti K."/>
            <person name="Lindahl B.D."/>
            <person name="Lindquist E.A."/>
            <person name="Lipzen A."/>
            <person name="Khouja H.R."/>
            <person name="Magnuson J."/>
            <person name="Murat C."/>
            <person name="Ohm R.A."/>
            <person name="Singer S.W."/>
            <person name="Spatafora J.W."/>
            <person name="Wang M."/>
            <person name="Veneault-Fourrey C."/>
            <person name="Henrissat B."/>
            <person name="Grigoriev I.V."/>
            <person name="Martin F.M."/>
            <person name="Perotto S."/>
        </authorList>
    </citation>
    <scope>NUCLEOTIDE SEQUENCE [LARGE SCALE GENOMIC DNA]</scope>
    <source>
        <strain evidence="9 10">ATCC 22711</strain>
    </source>
</reference>
<dbReference type="GO" id="GO:0016567">
    <property type="term" value="P:protein ubiquitination"/>
    <property type="evidence" value="ECO:0007669"/>
    <property type="project" value="TreeGrafter"/>
</dbReference>
<name>A0A2T3B0L1_AMORE</name>
<feature type="domain" description="RING-type" evidence="8">
    <location>
        <begin position="448"/>
        <end position="493"/>
    </location>
</feature>
<dbReference type="GO" id="GO:0006511">
    <property type="term" value="P:ubiquitin-dependent protein catabolic process"/>
    <property type="evidence" value="ECO:0007669"/>
    <property type="project" value="TreeGrafter"/>
</dbReference>
<evidence type="ECO:0000256" key="5">
    <source>
        <dbReference type="ARBA" id="ARBA00022833"/>
    </source>
</evidence>
<evidence type="ECO:0000256" key="4">
    <source>
        <dbReference type="ARBA" id="ARBA00022786"/>
    </source>
</evidence>
<proteinExistence type="predicted"/>
<organism evidence="9 10">
    <name type="scientific">Amorphotheca resinae ATCC 22711</name>
    <dbReference type="NCBI Taxonomy" id="857342"/>
    <lineage>
        <taxon>Eukaryota</taxon>
        <taxon>Fungi</taxon>
        <taxon>Dikarya</taxon>
        <taxon>Ascomycota</taxon>
        <taxon>Pezizomycotina</taxon>
        <taxon>Leotiomycetes</taxon>
        <taxon>Helotiales</taxon>
        <taxon>Amorphothecaceae</taxon>
        <taxon>Amorphotheca</taxon>
    </lineage>
</organism>
<dbReference type="PANTHER" id="PTHR15067">
    <property type="entry name" value="E3 UBIQUITIN-PROTEIN LIGASE RNF8"/>
    <property type="match status" value="1"/>
</dbReference>
<accession>A0A2T3B0L1</accession>
<keyword evidence="5" id="KW-0862">Zinc</keyword>
<keyword evidence="3 6" id="KW-0863">Zinc-finger</keyword>
<evidence type="ECO:0000313" key="9">
    <source>
        <dbReference type="EMBL" id="PSS16947.1"/>
    </source>
</evidence>
<gene>
    <name evidence="9" type="ORF">M430DRAFT_59337</name>
</gene>
<evidence type="ECO:0000256" key="3">
    <source>
        <dbReference type="ARBA" id="ARBA00022771"/>
    </source>
</evidence>
<dbReference type="GO" id="GO:0005829">
    <property type="term" value="C:cytosol"/>
    <property type="evidence" value="ECO:0007669"/>
    <property type="project" value="TreeGrafter"/>
</dbReference>
<dbReference type="SUPFAM" id="SSF57850">
    <property type="entry name" value="RING/U-box"/>
    <property type="match status" value="1"/>
</dbReference>
<dbReference type="AlphaFoldDB" id="A0A2T3B0L1"/>
<dbReference type="Proteomes" id="UP000241818">
    <property type="component" value="Unassembled WGS sequence"/>
</dbReference>
<evidence type="ECO:0000313" key="10">
    <source>
        <dbReference type="Proteomes" id="UP000241818"/>
    </source>
</evidence>
<dbReference type="PROSITE" id="PS50089">
    <property type="entry name" value="ZF_RING_2"/>
    <property type="match status" value="1"/>
</dbReference>
<dbReference type="GO" id="GO:0000151">
    <property type="term" value="C:ubiquitin ligase complex"/>
    <property type="evidence" value="ECO:0007669"/>
    <property type="project" value="TreeGrafter"/>
</dbReference>
<dbReference type="InterPro" id="IPR001841">
    <property type="entry name" value="Znf_RING"/>
</dbReference>
<dbReference type="GeneID" id="36576873"/>
<dbReference type="OrthoDB" id="1681166at2759"/>